<dbReference type="PROSITE" id="PS51007">
    <property type="entry name" value="CYTC"/>
    <property type="match status" value="2"/>
</dbReference>
<dbReference type="PANTHER" id="PTHR33546">
    <property type="entry name" value="LARGE, MULTIFUNCTIONAL SECRETED PROTEIN-RELATED"/>
    <property type="match status" value="1"/>
</dbReference>
<dbReference type="InterPro" id="IPR013427">
    <property type="entry name" value="Haem-bd_dom_put"/>
</dbReference>
<sequence>MIGAVGKAFIFLVVLLGAFMWVGQTITAMTGGGKRAAAVVDVSPEGGEVIFWGKGRCYTCHSVGGRGSAVRCPNLGVFGEKFAIPIGARAAERARLRSEETGLDYTATDYLVESLAKPDAYLVEGFKNEMAIVYAPPISLNLTEIKAVITYLQSQGGEIDLEALETPSEITATYFERIAAASAAGGGDPGNGEVVYEDNCIDCHVLKGEGEEIGPDLSSIAQKGLKFIGESITSPTKEISEGYETYVVVNLEGRKFTGLKTRDEAEEIDITLANGDVVTLAKSDIKEIATDDTVSVMPADLIEELTIKDYQDVLSFLVMQKGDEEGE</sequence>
<organism evidence="6">
    <name type="scientific">uncultured Pseudomonadota bacterium</name>
    <dbReference type="NCBI Taxonomy" id="153809"/>
    <lineage>
        <taxon>Bacteria</taxon>
        <taxon>Pseudomonadati</taxon>
        <taxon>Pseudomonadota</taxon>
        <taxon>environmental samples</taxon>
    </lineage>
</organism>
<accession>A0A2P0QJC7</accession>
<dbReference type="PANTHER" id="PTHR33546:SF1">
    <property type="entry name" value="LARGE, MULTIFUNCTIONAL SECRETED PROTEIN"/>
    <property type="match status" value="1"/>
</dbReference>
<name>A0A2P0QJC7_9PROT</name>
<evidence type="ECO:0000313" key="6">
    <source>
        <dbReference type="EMBL" id="ART90573.1"/>
    </source>
</evidence>
<dbReference type="Pfam" id="PF00034">
    <property type="entry name" value="Cytochrom_C"/>
    <property type="match status" value="1"/>
</dbReference>
<dbReference type="Gene3D" id="1.10.760.10">
    <property type="entry name" value="Cytochrome c-like domain"/>
    <property type="match status" value="2"/>
</dbReference>
<dbReference type="GO" id="GO:0046872">
    <property type="term" value="F:metal ion binding"/>
    <property type="evidence" value="ECO:0007669"/>
    <property type="project" value="UniProtKB-KW"/>
</dbReference>
<evidence type="ECO:0000256" key="2">
    <source>
        <dbReference type="ARBA" id="ARBA00022723"/>
    </source>
</evidence>
<feature type="domain" description="Cytochrome c" evidence="5">
    <location>
        <begin position="42"/>
        <end position="156"/>
    </location>
</feature>
<dbReference type="AlphaFoldDB" id="A0A2P0QJC7"/>
<keyword evidence="1 4" id="KW-0349">Heme</keyword>
<dbReference type="EMBL" id="KY400105">
    <property type="protein sequence ID" value="ART90573.1"/>
    <property type="molecule type" value="Genomic_DNA"/>
</dbReference>
<evidence type="ECO:0000259" key="5">
    <source>
        <dbReference type="PROSITE" id="PS51007"/>
    </source>
</evidence>
<dbReference type="GO" id="GO:0009055">
    <property type="term" value="F:electron transfer activity"/>
    <property type="evidence" value="ECO:0007669"/>
    <property type="project" value="InterPro"/>
</dbReference>
<keyword evidence="2 4" id="KW-0479">Metal-binding</keyword>
<dbReference type="GO" id="GO:0020037">
    <property type="term" value="F:heme binding"/>
    <property type="evidence" value="ECO:0007669"/>
    <property type="project" value="InterPro"/>
</dbReference>
<dbReference type="InterPro" id="IPR036909">
    <property type="entry name" value="Cyt_c-like_dom_sf"/>
</dbReference>
<dbReference type="InterPro" id="IPR009056">
    <property type="entry name" value="Cyt_c-like_dom"/>
</dbReference>
<reference evidence="6" key="1">
    <citation type="submission" date="2016-12" db="EMBL/GenBank/DDBJ databases">
        <title>Arsenic respiratory pathways in the anoxic pelagic waters of the Pacific Ocean.</title>
        <authorList>
            <person name="Saunders J.K."/>
            <person name="Fuchsman C.A."/>
            <person name="McKay C."/>
            <person name="Rocap G."/>
        </authorList>
    </citation>
    <scope>NUCLEOTIDE SEQUENCE</scope>
</reference>
<protein>
    <submittedName>
        <fullName evidence="6">Cytochrome C</fullName>
    </submittedName>
</protein>
<keyword evidence="3 4" id="KW-0408">Iron</keyword>
<evidence type="ECO:0000256" key="4">
    <source>
        <dbReference type="PROSITE-ProRule" id="PRU00433"/>
    </source>
</evidence>
<dbReference type="NCBIfam" id="TIGR02603">
    <property type="entry name" value="CxxCH_TIGR02603"/>
    <property type="match status" value="1"/>
</dbReference>
<dbReference type="SUPFAM" id="SSF46626">
    <property type="entry name" value="Cytochrome c"/>
    <property type="match status" value="2"/>
</dbReference>
<evidence type="ECO:0000256" key="1">
    <source>
        <dbReference type="ARBA" id="ARBA00022617"/>
    </source>
</evidence>
<proteinExistence type="predicted"/>
<feature type="domain" description="Cytochrome c" evidence="5">
    <location>
        <begin position="187"/>
        <end position="321"/>
    </location>
</feature>
<evidence type="ECO:0000256" key="3">
    <source>
        <dbReference type="ARBA" id="ARBA00023004"/>
    </source>
</evidence>